<dbReference type="SUPFAM" id="SSF47819">
    <property type="entry name" value="HRDC-like"/>
    <property type="match status" value="2"/>
</dbReference>
<dbReference type="Proteomes" id="UP000708298">
    <property type="component" value="Unassembled WGS sequence"/>
</dbReference>
<keyword evidence="4 6" id="KW-0378">Hydrolase</keyword>
<dbReference type="GO" id="GO:0003676">
    <property type="term" value="F:nucleic acid binding"/>
    <property type="evidence" value="ECO:0007669"/>
    <property type="project" value="InterPro"/>
</dbReference>
<evidence type="ECO:0000256" key="6">
    <source>
        <dbReference type="HAMAP-Rule" id="MF_01899"/>
    </source>
</evidence>
<dbReference type="InterPro" id="IPR044876">
    <property type="entry name" value="HRDC_dom_sf"/>
</dbReference>
<reference evidence="8" key="1">
    <citation type="journal article" date="2021" name="Microorganisms">
        <title>Acidisoma silvae sp. nov. and Acidisomacellulosilytica sp. nov., Two Acidophilic Bacteria Isolated from Decaying Wood, Hydrolyzing Cellulose and Producing Poly-3-hydroxybutyrate.</title>
        <authorList>
            <person name="Mieszkin S."/>
            <person name="Pouder E."/>
            <person name="Uroz S."/>
            <person name="Simon-Colin C."/>
            <person name="Alain K."/>
        </authorList>
    </citation>
    <scope>NUCLEOTIDE SEQUENCE</scope>
    <source>
        <strain evidence="8">HW T2.11</strain>
    </source>
</reference>
<dbReference type="CDD" id="cd06142">
    <property type="entry name" value="RNaseD_exo"/>
    <property type="match status" value="1"/>
</dbReference>
<comment type="similarity">
    <text evidence="6">Belongs to the RNase D family.</text>
</comment>
<dbReference type="Pfam" id="PF01612">
    <property type="entry name" value="DNA_pol_A_exo1"/>
    <property type="match status" value="1"/>
</dbReference>
<comment type="cofactor">
    <cofactor evidence="6">
        <name>a divalent metal cation</name>
        <dbReference type="ChEBI" id="CHEBI:60240"/>
    </cofactor>
</comment>
<dbReference type="Gene3D" id="1.10.150.80">
    <property type="entry name" value="HRDC domain"/>
    <property type="match status" value="1"/>
</dbReference>
<dbReference type="InterPro" id="IPR006292">
    <property type="entry name" value="RNase_D"/>
</dbReference>
<dbReference type="SUPFAM" id="SSF53098">
    <property type="entry name" value="Ribonuclease H-like"/>
    <property type="match status" value="1"/>
</dbReference>
<dbReference type="AlphaFoldDB" id="A0A963YUD7"/>
<evidence type="ECO:0000256" key="3">
    <source>
        <dbReference type="ARBA" id="ARBA00022722"/>
    </source>
</evidence>
<feature type="domain" description="HRDC" evidence="7">
    <location>
        <begin position="219"/>
        <end position="300"/>
    </location>
</feature>
<reference evidence="8" key="2">
    <citation type="submission" date="2021-01" db="EMBL/GenBank/DDBJ databases">
        <authorList>
            <person name="Mieszkin S."/>
            <person name="Pouder E."/>
            <person name="Alain K."/>
        </authorList>
    </citation>
    <scope>NUCLEOTIDE SEQUENCE</scope>
    <source>
        <strain evidence="8">HW T2.11</strain>
    </source>
</reference>
<dbReference type="GO" id="GO:0000166">
    <property type="term" value="F:nucleotide binding"/>
    <property type="evidence" value="ECO:0007669"/>
    <property type="project" value="InterPro"/>
</dbReference>
<dbReference type="InterPro" id="IPR010997">
    <property type="entry name" value="HRDC-like_sf"/>
</dbReference>
<evidence type="ECO:0000256" key="2">
    <source>
        <dbReference type="ARBA" id="ARBA00022694"/>
    </source>
</evidence>
<keyword evidence="2 6" id="KW-0819">tRNA processing</keyword>
<dbReference type="GO" id="GO:0008408">
    <property type="term" value="F:3'-5' exonuclease activity"/>
    <property type="evidence" value="ECO:0007669"/>
    <property type="project" value="InterPro"/>
</dbReference>
<dbReference type="PANTHER" id="PTHR47649:SF1">
    <property type="entry name" value="RIBONUCLEASE D"/>
    <property type="match status" value="1"/>
</dbReference>
<dbReference type="SMART" id="SM00474">
    <property type="entry name" value="35EXOc"/>
    <property type="match status" value="1"/>
</dbReference>
<proteinExistence type="inferred from homology"/>
<dbReference type="InterPro" id="IPR051086">
    <property type="entry name" value="RNase_D-like"/>
</dbReference>
<keyword evidence="9" id="KW-1185">Reference proteome</keyword>
<keyword evidence="5 6" id="KW-0269">Exonuclease</keyword>
<dbReference type="GO" id="GO:0005737">
    <property type="term" value="C:cytoplasm"/>
    <property type="evidence" value="ECO:0007669"/>
    <property type="project" value="UniProtKB-SubCell"/>
</dbReference>
<organism evidence="8 9">
    <name type="scientific">Acidisoma silvae</name>
    <dbReference type="NCBI Taxonomy" id="2802396"/>
    <lineage>
        <taxon>Bacteria</taxon>
        <taxon>Pseudomonadati</taxon>
        <taxon>Pseudomonadota</taxon>
        <taxon>Alphaproteobacteria</taxon>
        <taxon>Acetobacterales</taxon>
        <taxon>Acidocellaceae</taxon>
        <taxon>Acidisoma</taxon>
    </lineage>
</organism>
<keyword evidence="3 6" id="KW-0540">Nuclease</keyword>
<gene>
    <name evidence="6 8" type="primary">rnd</name>
    <name evidence="8" type="ORF">ASILVAE211_16265</name>
</gene>
<dbReference type="EMBL" id="JAESVB010000007">
    <property type="protein sequence ID" value="MCB8876747.1"/>
    <property type="molecule type" value="Genomic_DNA"/>
</dbReference>
<dbReference type="HAMAP" id="MF_01899">
    <property type="entry name" value="RNase_D"/>
    <property type="match status" value="1"/>
</dbReference>
<dbReference type="SMART" id="SM00341">
    <property type="entry name" value="HRDC"/>
    <property type="match status" value="1"/>
</dbReference>
<evidence type="ECO:0000313" key="9">
    <source>
        <dbReference type="Proteomes" id="UP000708298"/>
    </source>
</evidence>
<dbReference type="InterPro" id="IPR002121">
    <property type="entry name" value="HRDC_dom"/>
</dbReference>
<comment type="function">
    <text evidence="6">Exonuclease involved in the 3' processing of various precursor tRNAs. Initiates hydrolysis at the 3'-terminus of an RNA molecule and releases 5'-mononucleotides.</text>
</comment>
<evidence type="ECO:0000256" key="1">
    <source>
        <dbReference type="ARBA" id="ARBA00022490"/>
    </source>
</evidence>
<comment type="caution">
    <text evidence="8">The sequence shown here is derived from an EMBL/GenBank/DDBJ whole genome shotgun (WGS) entry which is preliminary data.</text>
</comment>
<evidence type="ECO:0000313" key="8">
    <source>
        <dbReference type="EMBL" id="MCB8876747.1"/>
    </source>
</evidence>
<dbReference type="Gene3D" id="3.30.420.10">
    <property type="entry name" value="Ribonuclease H-like superfamily/Ribonuclease H"/>
    <property type="match status" value="1"/>
</dbReference>
<dbReference type="InterPro" id="IPR012337">
    <property type="entry name" value="RNaseH-like_sf"/>
</dbReference>
<dbReference type="RefSeq" id="WP_227322405.1">
    <property type="nucleotide sequence ID" value="NZ_JAESVB010000007.1"/>
</dbReference>
<protein>
    <recommendedName>
        <fullName evidence="6">Ribonuclease D</fullName>
        <shortName evidence="6">RNase D</shortName>
        <ecNumber evidence="6">3.1.13.5</ecNumber>
    </recommendedName>
</protein>
<comment type="catalytic activity">
    <reaction evidence="6">
        <text>Exonucleolytic cleavage that removes extra residues from the 3'-terminus of tRNA to produce 5'-mononucleotides.</text>
        <dbReference type="EC" id="3.1.13.5"/>
    </reaction>
</comment>
<evidence type="ECO:0000256" key="5">
    <source>
        <dbReference type="ARBA" id="ARBA00022839"/>
    </source>
</evidence>
<dbReference type="PROSITE" id="PS50967">
    <property type="entry name" value="HRDC"/>
    <property type="match status" value="1"/>
</dbReference>
<name>A0A963YUD7_9PROT</name>
<keyword evidence="1 6" id="KW-0963">Cytoplasm</keyword>
<dbReference type="GO" id="GO:0042780">
    <property type="term" value="P:tRNA 3'-end processing"/>
    <property type="evidence" value="ECO:0007669"/>
    <property type="project" value="UniProtKB-UniRule"/>
</dbReference>
<dbReference type="Pfam" id="PF00570">
    <property type="entry name" value="HRDC"/>
    <property type="match status" value="1"/>
</dbReference>
<accession>A0A963YUD7</accession>
<dbReference type="NCBIfam" id="TIGR01388">
    <property type="entry name" value="rnd"/>
    <property type="match status" value="1"/>
</dbReference>
<evidence type="ECO:0000259" key="7">
    <source>
        <dbReference type="PROSITE" id="PS50967"/>
    </source>
</evidence>
<dbReference type="EC" id="3.1.13.5" evidence="6"/>
<dbReference type="InterPro" id="IPR036397">
    <property type="entry name" value="RNaseH_sf"/>
</dbReference>
<sequence length="408" mass="44718">MSRQPRIEFPTPVFITESDQLAALCARLAEEPFVTIDTEFIRERTYWPELCVVQLGGVNDVAVIDAQAEGMDMAPLGALLANDRVTKVFHAARQDVEIFLLMFGATPVPIFDTQIAAMVAGFGDQVGYDALVSALTGTQIDKSHRFSDWSARPLSASQLAYAAADVTHLRIVYQKLLSRLEREDRGDWVQEEMAALTEPSLYRTDPETMWQRLKLRPSNRRQAGLLRAIAAWREREAQRVNIPRGRLLKDEAIPEIAALAPEDAEALTRARGITRGFAEGKSGVSLLAAIAAAKSLPDDALPEIAPRGDRDGPRPSPALVALLRVLLAAKSEEHGVAPRLLASSDDLDRLATEAEPAVPATQGWRRRMFGEDAMALRDGRVALATRGKRIRLIHLDAEAPAPEAEAEA</sequence>
<dbReference type="GO" id="GO:0033890">
    <property type="term" value="F:ribonuclease D activity"/>
    <property type="evidence" value="ECO:0007669"/>
    <property type="project" value="UniProtKB-UniRule"/>
</dbReference>
<dbReference type="InterPro" id="IPR002562">
    <property type="entry name" value="3'-5'_exonuclease_dom"/>
</dbReference>
<comment type="subcellular location">
    <subcellularLocation>
        <location evidence="6">Cytoplasm</location>
    </subcellularLocation>
</comment>
<dbReference type="PANTHER" id="PTHR47649">
    <property type="entry name" value="RIBONUCLEASE D"/>
    <property type="match status" value="1"/>
</dbReference>
<evidence type="ECO:0000256" key="4">
    <source>
        <dbReference type="ARBA" id="ARBA00022801"/>
    </source>
</evidence>